<sequence length="98" mass="10277">MLSLIVLYTARAAECVAFYAALGLDFVPERHGTGPPHHAAVLPDGLVFEIYPASDGRGTGALRLGFTARAAGLAPGRHLLRDPDGRTVDVRVPDVGEG</sequence>
<dbReference type="Proteomes" id="UP000431901">
    <property type="component" value="Unassembled WGS sequence"/>
</dbReference>
<dbReference type="EMBL" id="WUTW01000003">
    <property type="protein sequence ID" value="MXQ65898.1"/>
    <property type="molecule type" value="Genomic_DNA"/>
</dbReference>
<evidence type="ECO:0000313" key="2">
    <source>
        <dbReference type="Proteomes" id="UP000431901"/>
    </source>
</evidence>
<evidence type="ECO:0000313" key="1">
    <source>
        <dbReference type="EMBL" id="MXQ65898.1"/>
    </source>
</evidence>
<dbReference type="InterPro" id="IPR029068">
    <property type="entry name" value="Glyas_Bleomycin-R_OHBP_Dase"/>
</dbReference>
<comment type="caution">
    <text evidence="1">The sequence shown here is derived from an EMBL/GenBank/DDBJ whole genome shotgun (WGS) entry which is preliminary data.</text>
</comment>
<accession>A0A6I4W8D9</accession>
<organism evidence="1 2">
    <name type="scientific">Actinomadura rayongensis</name>
    <dbReference type="NCBI Taxonomy" id="1429076"/>
    <lineage>
        <taxon>Bacteria</taxon>
        <taxon>Bacillati</taxon>
        <taxon>Actinomycetota</taxon>
        <taxon>Actinomycetes</taxon>
        <taxon>Streptosporangiales</taxon>
        <taxon>Thermomonosporaceae</taxon>
        <taxon>Actinomadura</taxon>
    </lineage>
</organism>
<protein>
    <submittedName>
        <fullName evidence="1">VOC family protein</fullName>
    </submittedName>
</protein>
<reference evidence="1 2" key="1">
    <citation type="submission" date="2019-12" db="EMBL/GenBank/DDBJ databases">
        <title>Nocardia macrotermitis sp. nov. and Nocardia aurantia sp. nov., isolated from the gut of the fungus growing-termite Macrotermes natalensis.</title>
        <authorList>
            <person name="Christine B."/>
            <person name="Rene B."/>
        </authorList>
    </citation>
    <scope>NUCLEOTIDE SEQUENCE [LARGE SCALE GENOMIC DNA]</scope>
    <source>
        <strain evidence="1 2">DSM 102126</strain>
    </source>
</reference>
<gene>
    <name evidence="1" type="ORF">GQ466_17905</name>
</gene>
<keyword evidence="2" id="KW-1185">Reference proteome</keyword>
<proteinExistence type="predicted"/>
<name>A0A6I4W8D9_9ACTN</name>
<dbReference type="Gene3D" id="3.10.180.10">
    <property type="entry name" value="2,3-Dihydroxybiphenyl 1,2-Dioxygenase, domain 1"/>
    <property type="match status" value="1"/>
</dbReference>
<dbReference type="SUPFAM" id="SSF54593">
    <property type="entry name" value="Glyoxalase/Bleomycin resistance protein/Dihydroxybiphenyl dioxygenase"/>
    <property type="match status" value="1"/>
</dbReference>
<dbReference type="RefSeq" id="WP_161104109.1">
    <property type="nucleotide sequence ID" value="NZ_JBHLYI010000004.1"/>
</dbReference>
<dbReference type="AlphaFoldDB" id="A0A6I4W8D9"/>
<dbReference type="OrthoDB" id="5186830at2"/>